<dbReference type="GO" id="GO:0005634">
    <property type="term" value="C:nucleus"/>
    <property type="evidence" value="ECO:0007669"/>
    <property type="project" value="UniProtKB-SubCell"/>
</dbReference>
<evidence type="ECO:0000256" key="1">
    <source>
        <dbReference type="ARBA" id="ARBA00004123"/>
    </source>
</evidence>
<dbReference type="SMART" id="SM00066">
    <property type="entry name" value="GAL4"/>
    <property type="match status" value="1"/>
</dbReference>
<dbReference type="Pfam" id="PF04082">
    <property type="entry name" value="Fungal_trans"/>
    <property type="match status" value="1"/>
</dbReference>
<accession>A0A1L7WHR2</accession>
<feature type="domain" description="Zn(2)-C6 fungal-type" evidence="8">
    <location>
        <begin position="57"/>
        <end position="86"/>
    </location>
</feature>
<evidence type="ECO:0000256" key="3">
    <source>
        <dbReference type="ARBA" id="ARBA00023015"/>
    </source>
</evidence>
<comment type="subcellular location">
    <subcellularLocation>
        <location evidence="1">Nucleus</location>
    </subcellularLocation>
</comment>
<dbReference type="GO" id="GO:0045944">
    <property type="term" value="P:positive regulation of transcription by RNA polymerase II"/>
    <property type="evidence" value="ECO:0007669"/>
    <property type="project" value="TreeGrafter"/>
</dbReference>
<dbReference type="Proteomes" id="UP000184330">
    <property type="component" value="Unassembled WGS sequence"/>
</dbReference>
<keyword evidence="3" id="KW-0805">Transcription regulation</keyword>
<reference evidence="9 10" key="1">
    <citation type="submission" date="2016-03" db="EMBL/GenBank/DDBJ databases">
        <authorList>
            <person name="Ploux O."/>
        </authorList>
    </citation>
    <scope>NUCLEOTIDE SEQUENCE [LARGE SCALE GENOMIC DNA]</scope>
    <source>
        <strain evidence="9 10">UAMH 11012</strain>
    </source>
</reference>
<evidence type="ECO:0000259" key="8">
    <source>
        <dbReference type="PROSITE" id="PS50048"/>
    </source>
</evidence>
<dbReference type="Gene3D" id="4.10.240.10">
    <property type="entry name" value="Zn(2)-C6 fungal-type DNA-binding domain"/>
    <property type="match status" value="1"/>
</dbReference>
<name>A0A1L7WHR2_9HELO</name>
<evidence type="ECO:0000256" key="2">
    <source>
        <dbReference type="ARBA" id="ARBA00022723"/>
    </source>
</evidence>
<keyword evidence="4" id="KW-0238">DNA-binding</keyword>
<dbReference type="STRING" id="576137.A0A1L7WHR2"/>
<gene>
    <name evidence="9" type="ORF">PAC_02201</name>
</gene>
<dbReference type="Pfam" id="PF00172">
    <property type="entry name" value="Zn_clus"/>
    <property type="match status" value="1"/>
</dbReference>
<keyword evidence="5" id="KW-0804">Transcription</keyword>
<feature type="compositionally biased region" description="Polar residues" evidence="7">
    <location>
        <begin position="138"/>
        <end position="150"/>
    </location>
</feature>
<evidence type="ECO:0000256" key="5">
    <source>
        <dbReference type="ARBA" id="ARBA00023163"/>
    </source>
</evidence>
<dbReference type="InterPro" id="IPR001138">
    <property type="entry name" value="Zn2Cys6_DnaBD"/>
</dbReference>
<dbReference type="CDD" id="cd00067">
    <property type="entry name" value="GAL4"/>
    <property type="match status" value="1"/>
</dbReference>
<dbReference type="GO" id="GO:0008270">
    <property type="term" value="F:zinc ion binding"/>
    <property type="evidence" value="ECO:0007669"/>
    <property type="project" value="InterPro"/>
</dbReference>
<dbReference type="SUPFAM" id="SSF57701">
    <property type="entry name" value="Zn2/Cys6 DNA-binding domain"/>
    <property type="match status" value="1"/>
</dbReference>
<evidence type="ECO:0000256" key="7">
    <source>
        <dbReference type="SAM" id="MobiDB-lite"/>
    </source>
</evidence>
<dbReference type="PANTHER" id="PTHR47540:SF3">
    <property type="entry name" value="ZN(II)2CYS6 TRANSCRIPTION FACTOR (EUROFUNG)"/>
    <property type="match status" value="1"/>
</dbReference>
<dbReference type="InterPro" id="IPR007219">
    <property type="entry name" value="XnlR_reg_dom"/>
</dbReference>
<dbReference type="GO" id="GO:0000981">
    <property type="term" value="F:DNA-binding transcription factor activity, RNA polymerase II-specific"/>
    <property type="evidence" value="ECO:0007669"/>
    <property type="project" value="InterPro"/>
</dbReference>
<dbReference type="PROSITE" id="PS00463">
    <property type="entry name" value="ZN2_CY6_FUNGAL_1"/>
    <property type="match status" value="1"/>
</dbReference>
<evidence type="ECO:0000313" key="9">
    <source>
        <dbReference type="EMBL" id="CZR52324.1"/>
    </source>
</evidence>
<dbReference type="PANTHER" id="PTHR47540">
    <property type="entry name" value="THIAMINE REPRESSIBLE GENES REGULATORY PROTEIN THI5"/>
    <property type="match status" value="1"/>
</dbReference>
<keyword evidence="10" id="KW-1185">Reference proteome</keyword>
<evidence type="ECO:0000256" key="6">
    <source>
        <dbReference type="ARBA" id="ARBA00023242"/>
    </source>
</evidence>
<dbReference type="EMBL" id="FJOG01000002">
    <property type="protein sequence ID" value="CZR52324.1"/>
    <property type="molecule type" value="Genomic_DNA"/>
</dbReference>
<keyword evidence="2" id="KW-0479">Metal-binding</keyword>
<feature type="region of interest" description="Disordered" evidence="7">
    <location>
        <begin position="1"/>
        <end position="51"/>
    </location>
</feature>
<keyword evidence="6" id="KW-0539">Nucleus</keyword>
<evidence type="ECO:0000256" key="4">
    <source>
        <dbReference type="ARBA" id="ARBA00023125"/>
    </source>
</evidence>
<dbReference type="CDD" id="cd12148">
    <property type="entry name" value="fungal_TF_MHR"/>
    <property type="match status" value="1"/>
</dbReference>
<dbReference type="GO" id="GO:0043565">
    <property type="term" value="F:sequence-specific DNA binding"/>
    <property type="evidence" value="ECO:0007669"/>
    <property type="project" value="TreeGrafter"/>
</dbReference>
<dbReference type="AlphaFoldDB" id="A0A1L7WHR2"/>
<dbReference type="GO" id="GO:0006351">
    <property type="term" value="P:DNA-templated transcription"/>
    <property type="evidence" value="ECO:0007669"/>
    <property type="project" value="InterPro"/>
</dbReference>
<dbReference type="InterPro" id="IPR051711">
    <property type="entry name" value="Stress_Response_Reg"/>
</dbReference>
<feature type="region of interest" description="Disordered" evidence="7">
    <location>
        <begin position="88"/>
        <end position="164"/>
    </location>
</feature>
<proteinExistence type="predicted"/>
<dbReference type="PROSITE" id="PS50048">
    <property type="entry name" value="ZN2_CY6_FUNGAL_2"/>
    <property type="match status" value="1"/>
</dbReference>
<feature type="compositionally biased region" description="Polar residues" evidence="7">
    <location>
        <begin position="1"/>
        <end position="13"/>
    </location>
</feature>
<evidence type="ECO:0000313" key="10">
    <source>
        <dbReference type="Proteomes" id="UP000184330"/>
    </source>
</evidence>
<dbReference type="InterPro" id="IPR036864">
    <property type="entry name" value="Zn2-C6_fun-type_DNA-bd_sf"/>
</dbReference>
<protein>
    <recommendedName>
        <fullName evidence="8">Zn(2)-C6 fungal-type domain-containing protein</fullName>
    </recommendedName>
</protein>
<sequence length="787" mass="88379">MDLPSQDTSNAGSSEDVEQIPLIDSSRPMSEQIAVKRKRQSAGRVVKQHERKKVSRACDVCKLRKLRCTGTQPCSRCLSHGLPCEYNSEHRRGVPASPEPITTTPVRDNRPQSSLLRESQRLSPSRPSEPPVALELPSNPNRLQDSSRSSQEPEETRLDGHYIGPTSGIAFLDRAQRRFKQDFVATNSSAHDGTTSSHSSIFSFGDGQYPKASPSDLVLPSRQHLKYLFDKYFDFAMPTYRFLHRQTTETWLNLFCNEYDGVAHPSAQLSHAKAAVVLLILATSTLYGGGGGGSEDGVDGDEYERSWTFYSAAEARMMNETGPVRMESVQARLASSLYLLGSSRINQAWYTFGTTSQMILALGLHRKKFSQSPRTSNASIEAETRRQVFWGAYTLDKYLSVILGRPRVFRDEDTDQPLPERTAEDTVVSGRGKSKPSECLCVSDGPMYHAKLAIIVAKITSELYPAHRNEEINWIEIAQQRTAELKAWKQSLPAFLEPEKVDPSMLIQIYQRQSTVLRLAYLHALILANRPSLLNNFADLSRPQNLATGESESCLKECIDAATQVVDIVNDFVDESRMRKPFWFTHYISFCAISALYVYTIQKNSSFASNASQVVPDGKTFTKHFEAAERCQRKIYETTATRSPFRRYNIILDELKREVLIQLNRIPSLRNDFRTTEAADVNEAQRNLLRAAETTGSSSDTPLLIPSTVAGAYTTYDPPQIPNVESNNTAPLQTYAQEMTFANDTTPQFFSNTIMDYGIFGQQELGWAEFDSCALAWPDLDAMDWNM</sequence>
<dbReference type="OrthoDB" id="2579025at2759"/>
<organism evidence="9 10">
    <name type="scientific">Phialocephala subalpina</name>
    <dbReference type="NCBI Taxonomy" id="576137"/>
    <lineage>
        <taxon>Eukaryota</taxon>
        <taxon>Fungi</taxon>
        <taxon>Dikarya</taxon>
        <taxon>Ascomycota</taxon>
        <taxon>Pezizomycotina</taxon>
        <taxon>Leotiomycetes</taxon>
        <taxon>Helotiales</taxon>
        <taxon>Mollisiaceae</taxon>
        <taxon>Phialocephala</taxon>
        <taxon>Phialocephala fortinii species complex</taxon>
    </lineage>
</organism>
<feature type="compositionally biased region" description="Low complexity" evidence="7">
    <location>
        <begin position="111"/>
        <end position="126"/>
    </location>
</feature>
<dbReference type="SMART" id="SM00906">
    <property type="entry name" value="Fungal_trans"/>
    <property type="match status" value="1"/>
</dbReference>